<dbReference type="SFLD" id="SFLDG01152">
    <property type="entry name" value="Main.3:_Omega-_and_Tau-like"/>
    <property type="match status" value="1"/>
</dbReference>
<reference evidence="7 8" key="1">
    <citation type="submission" date="2020-08" db="EMBL/GenBank/DDBJ databases">
        <title>Plant Genome Project.</title>
        <authorList>
            <person name="Zhang R.-G."/>
        </authorList>
    </citation>
    <scope>NUCLEOTIDE SEQUENCE [LARGE SCALE GENOMIC DNA]</scope>
    <source>
        <tissue evidence="7">Rhizome</tissue>
    </source>
</reference>
<accession>A0A8J5EUQ5</accession>
<feature type="domain" description="GST N-terminal" evidence="5">
    <location>
        <begin position="6"/>
        <end position="85"/>
    </location>
</feature>
<evidence type="ECO:0000256" key="4">
    <source>
        <dbReference type="SAM" id="Coils"/>
    </source>
</evidence>
<dbReference type="AlphaFoldDB" id="A0A8J5EUQ5"/>
<evidence type="ECO:0000313" key="8">
    <source>
        <dbReference type="Proteomes" id="UP000734854"/>
    </source>
</evidence>
<dbReference type="PANTHER" id="PTHR11260:SF474">
    <property type="entry name" value="GLUTATHIONE TRANSFERASE"/>
    <property type="match status" value="1"/>
</dbReference>
<dbReference type="PROSITE" id="PS50404">
    <property type="entry name" value="GST_NTER"/>
    <property type="match status" value="1"/>
</dbReference>
<dbReference type="PANTHER" id="PTHR11260">
    <property type="entry name" value="GLUTATHIONE S-TRANSFERASE, GST, SUPERFAMILY, GST DOMAIN CONTAINING"/>
    <property type="match status" value="1"/>
</dbReference>
<evidence type="ECO:0000259" key="6">
    <source>
        <dbReference type="PROSITE" id="PS50405"/>
    </source>
</evidence>
<comment type="function">
    <text evidence="3">Is involved in the conjugation of reduced glutathione to a wide number of exogenous and endogenous hydrophobic electrophiles.</text>
</comment>
<dbReference type="InterPro" id="IPR010987">
    <property type="entry name" value="Glutathione-S-Trfase_C-like"/>
</dbReference>
<dbReference type="FunFam" id="3.40.30.10:FF:000014">
    <property type="entry name" value="Tau class glutathione S-transferase"/>
    <property type="match status" value="1"/>
</dbReference>
<dbReference type="InterPro" id="IPR045074">
    <property type="entry name" value="GST_C_Tau"/>
</dbReference>
<dbReference type="SFLD" id="SFLDG00358">
    <property type="entry name" value="Main_(cytGST)"/>
    <property type="match status" value="1"/>
</dbReference>
<dbReference type="CDD" id="cd03185">
    <property type="entry name" value="GST_C_Tau"/>
    <property type="match status" value="1"/>
</dbReference>
<proteinExistence type="inferred from homology"/>
<comment type="catalytic activity">
    <reaction evidence="2 3">
        <text>RX + glutathione = an S-substituted glutathione + a halide anion + H(+)</text>
        <dbReference type="Rhea" id="RHEA:16437"/>
        <dbReference type="ChEBI" id="CHEBI:15378"/>
        <dbReference type="ChEBI" id="CHEBI:16042"/>
        <dbReference type="ChEBI" id="CHEBI:17792"/>
        <dbReference type="ChEBI" id="CHEBI:57925"/>
        <dbReference type="ChEBI" id="CHEBI:90779"/>
        <dbReference type="EC" id="2.5.1.18"/>
    </reaction>
</comment>
<dbReference type="Pfam" id="PF13410">
    <property type="entry name" value="GST_C_2"/>
    <property type="match status" value="1"/>
</dbReference>
<protein>
    <recommendedName>
        <fullName evidence="3">Glutathione S-transferase</fullName>
        <ecNumber evidence="3">2.5.1.18</ecNumber>
    </recommendedName>
</protein>
<dbReference type="GO" id="GO:0005829">
    <property type="term" value="C:cytosol"/>
    <property type="evidence" value="ECO:0007669"/>
    <property type="project" value="UniProtKB-SubCell"/>
</dbReference>
<sequence>MVAAAAEVKLLGMWASPSVRRVEWGLQMKGIEYEYVEEDLANKSAALLRHNPVHKQVPVLLHGDRAVTDSLLILEYIDETWLGMPLLPRDPYRRASARFWAKFAEENCREATKKAFFERGEERSEAIEQLREQLQRLDEELEGKKFFGGVEIGFADLAVGWMAFWLGVSEEVAGFTVVDAKKLPRFAEWMDDFLRVPVIRDNLPPREKTVEFFRYYRDQQLAAAAAAAK</sequence>
<dbReference type="InterPro" id="IPR040079">
    <property type="entry name" value="Glutathione_S-Trfase"/>
</dbReference>
<dbReference type="OrthoDB" id="202840at2759"/>
<keyword evidence="3" id="KW-0963">Cytoplasm</keyword>
<dbReference type="PROSITE" id="PS50405">
    <property type="entry name" value="GST_CTER"/>
    <property type="match status" value="1"/>
</dbReference>
<gene>
    <name evidence="7" type="ORF">ZIOFF_067575</name>
</gene>
<evidence type="ECO:0000256" key="3">
    <source>
        <dbReference type="RuleBase" id="RU369102"/>
    </source>
</evidence>
<dbReference type="FunFam" id="1.20.1050.10:FF:000012">
    <property type="entry name" value="Tau class glutathione S-transferase"/>
    <property type="match status" value="1"/>
</dbReference>
<evidence type="ECO:0000259" key="5">
    <source>
        <dbReference type="PROSITE" id="PS50404"/>
    </source>
</evidence>
<dbReference type="GO" id="GO:0004364">
    <property type="term" value="F:glutathione transferase activity"/>
    <property type="evidence" value="ECO:0007669"/>
    <property type="project" value="UniProtKB-UniRule"/>
</dbReference>
<dbReference type="InterPro" id="IPR045073">
    <property type="entry name" value="Omega/Tau-like"/>
</dbReference>
<feature type="domain" description="GST C-terminal" evidence="6">
    <location>
        <begin position="90"/>
        <end position="212"/>
    </location>
</feature>
<name>A0A8J5EUQ5_ZINOF</name>
<comment type="subcellular location">
    <subcellularLocation>
        <location evidence="3">Cytoplasm</location>
        <location evidence="3">Cytosol</location>
    </subcellularLocation>
</comment>
<comment type="caution">
    <text evidence="7">The sequence shown here is derived from an EMBL/GenBank/DDBJ whole genome shotgun (WGS) entry which is preliminary data.</text>
</comment>
<keyword evidence="1 3" id="KW-0808">Transferase</keyword>
<keyword evidence="4" id="KW-0175">Coiled coil</keyword>
<organism evidence="7 8">
    <name type="scientific">Zingiber officinale</name>
    <name type="common">Ginger</name>
    <name type="synonym">Amomum zingiber</name>
    <dbReference type="NCBI Taxonomy" id="94328"/>
    <lineage>
        <taxon>Eukaryota</taxon>
        <taxon>Viridiplantae</taxon>
        <taxon>Streptophyta</taxon>
        <taxon>Embryophyta</taxon>
        <taxon>Tracheophyta</taxon>
        <taxon>Spermatophyta</taxon>
        <taxon>Magnoliopsida</taxon>
        <taxon>Liliopsida</taxon>
        <taxon>Zingiberales</taxon>
        <taxon>Zingiberaceae</taxon>
        <taxon>Zingiber</taxon>
    </lineage>
</organism>
<dbReference type="SFLD" id="SFLDS00019">
    <property type="entry name" value="Glutathione_Transferase_(cytos"/>
    <property type="match status" value="1"/>
</dbReference>
<dbReference type="InterPro" id="IPR004045">
    <property type="entry name" value="Glutathione_S-Trfase_N"/>
</dbReference>
<feature type="coiled-coil region" evidence="4">
    <location>
        <begin position="117"/>
        <end position="147"/>
    </location>
</feature>
<dbReference type="Pfam" id="PF02798">
    <property type="entry name" value="GST_N"/>
    <property type="match status" value="1"/>
</dbReference>
<dbReference type="EMBL" id="JACMSC010000019">
    <property type="protein sequence ID" value="KAG6473658.1"/>
    <property type="molecule type" value="Genomic_DNA"/>
</dbReference>
<evidence type="ECO:0000256" key="2">
    <source>
        <dbReference type="ARBA" id="ARBA00047960"/>
    </source>
</evidence>
<evidence type="ECO:0000256" key="1">
    <source>
        <dbReference type="ARBA" id="ARBA00022679"/>
    </source>
</evidence>
<dbReference type="EC" id="2.5.1.18" evidence="3"/>
<keyword evidence="8" id="KW-1185">Reference proteome</keyword>
<evidence type="ECO:0000313" key="7">
    <source>
        <dbReference type="EMBL" id="KAG6473658.1"/>
    </source>
</evidence>
<comment type="similarity">
    <text evidence="3">Belongs to the GST superfamily.</text>
</comment>
<dbReference type="Proteomes" id="UP000734854">
    <property type="component" value="Unassembled WGS sequence"/>
</dbReference>
<dbReference type="CDD" id="cd03058">
    <property type="entry name" value="GST_N_Tau"/>
    <property type="match status" value="1"/>
</dbReference>
<dbReference type="GO" id="GO:0006749">
    <property type="term" value="P:glutathione metabolic process"/>
    <property type="evidence" value="ECO:0007669"/>
    <property type="project" value="InterPro"/>
</dbReference>